<dbReference type="PANTHER" id="PTHR45641">
    <property type="entry name" value="TETRATRICOPEPTIDE REPEAT PROTEIN (AFU_ORTHOLOGUE AFUA_6G03870)"/>
    <property type="match status" value="1"/>
</dbReference>
<dbReference type="Pfam" id="PF13424">
    <property type="entry name" value="TPR_12"/>
    <property type="match status" value="1"/>
</dbReference>
<reference evidence="4 5" key="1">
    <citation type="submission" date="2016-10" db="EMBL/GenBank/DDBJ databases">
        <authorList>
            <person name="Varghese N."/>
            <person name="Submissions S."/>
        </authorList>
    </citation>
    <scope>NUCLEOTIDE SEQUENCE [LARGE SCALE GENOMIC DNA]</scope>
    <source>
        <strain evidence="4 5">DSM 20586</strain>
    </source>
</reference>
<feature type="repeat" description="TPR" evidence="3">
    <location>
        <begin position="83"/>
        <end position="116"/>
    </location>
</feature>
<dbReference type="EMBL" id="FNSH01000001">
    <property type="protein sequence ID" value="SEC01455.1"/>
    <property type="molecule type" value="Genomic_DNA"/>
</dbReference>
<dbReference type="InterPro" id="IPR011717">
    <property type="entry name" value="TPR-4"/>
</dbReference>
<evidence type="ECO:0000256" key="1">
    <source>
        <dbReference type="ARBA" id="ARBA00022737"/>
    </source>
</evidence>
<dbReference type="InterPro" id="IPR011990">
    <property type="entry name" value="TPR-like_helical_dom_sf"/>
</dbReference>
<keyword evidence="2 3" id="KW-0802">TPR repeat</keyword>
<comment type="caution">
    <text evidence="4">The sequence shown here is derived from an EMBL/GenBank/DDBJ whole genome shotgun (WGS) entry which is preliminary data.</text>
</comment>
<dbReference type="RefSeq" id="WP_002563905.1">
    <property type="nucleotide sequence ID" value="NZ_CALJSN010000003.1"/>
</dbReference>
<evidence type="ECO:0000256" key="2">
    <source>
        <dbReference type="ARBA" id="ARBA00022803"/>
    </source>
</evidence>
<proteinExistence type="predicted"/>
<dbReference type="InterPro" id="IPR019734">
    <property type="entry name" value="TPR_rpt"/>
</dbReference>
<evidence type="ECO:0000313" key="5">
    <source>
        <dbReference type="Proteomes" id="UP000183687"/>
    </source>
</evidence>
<accession>A0AB38A823</accession>
<dbReference type="GO" id="GO:0042802">
    <property type="term" value="F:identical protein binding"/>
    <property type="evidence" value="ECO:0007669"/>
    <property type="project" value="InterPro"/>
</dbReference>
<keyword evidence="1" id="KW-0677">Repeat</keyword>
<dbReference type="SMART" id="SM00028">
    <property type="entry name" value="TPR"/>
    <property type="match status" value="4"/>
</dbReference>
<evidence type="ECO:0000256" key="3">
    <source>
        <dbReference type="PROSITE-ProRule" id="PRU00339"/>
    </source>
</evidence>
<dbReference type="AlphaFoldDB" id="A0AB38A823"/>
<dbReference type="Gene3D" id="1.25.40.10">
    <property type="entry name" value="Tetratricopeptide repeat domain"/>
    <property type="match status" value="2"/>
</dbReference>
<dbReference type="Proteomes" id="UP000183687">
    <property type="component" value="Unassembled WGS sequence"/>
</dbReference>
<organism evidence="4 5">
    <name type="scientific">Atopobium minutum</name>
    <dbReference type="NCBI Taxonomy" id="1381"/>
    <lineage>
        <taxon>Bacteria</taxon>
        <taxon>Bacillati</taxon>
        <taxon>Actinomycetota</taxon>
        <taxon>Coriobacteriia</taxon>
        <taxon>Coriobacteriales</taxon>
        <taxon>Atopobiaceae</taxon>
        <taxon>Atopobium</taxon>
    </lineage>
</organism>
<name>A0AB38A823_9ACTN</name>
<dbReference type="SUPFAM" id="SSF48452">
    <property type="entry name" value="TPR-like"/>
    <property type="match status" value="1"/>
</dbReference>
<sequence>METGHFYQELTRLFGEPGADVVGYLRNHLHLAQLGGYTALEIAAENELGSLLRVRGEFAEAEQLYKKALLLLDAKDADDLSYARVLINLGDVYVAWGKYSQALQVFDKAEQHLVHGPDAAYELSALCNNRSAAYRGLGQLDQARQELKRAAQLLESVPNSEGKRAVNAINLAQALVDEGRLVEAGQVLAPALIAFETLQQGRDIHRPYALAVAGQIAGLQKRYKHAWACYQWAAQLLKEKLGDSPAVDALVREAQRMKELEYTYR</sequence>
<protein>
    <submittedName>
        <fullName evidence="4">Tetratricopeptide repeat-containing protein</fullName>
    </submittedName>
</protein>
<dbReference type="Pfam" id="PF07721">
    <property type="entry name" value="TPR_4"/>
    <property type="match status" value="1"/>
</dbReference>
<dbReference type="PANTHER" id="PTHR45641:SF19">
    <property type="entry name" value="NEPHROCYSTIN-3"/>
    <property type="match status" value="1"/>
</dbReference>
<gene>
    <name evidence="4" type="ORF">SAMN04489746_1432</name>
</gene>
<dbReference type="Pfam" id="PF13181">
    <property type="entry name" value="TPR_8"/>
    <property type="match status" value="1"/>
</dbReference>
<evidence type="ECO:0000313" key="4">
    <source>
        <dbReference type="EMBL" id="SEC01455.1"/>
    </source>
</evidence>
<dbReference type="PROSITE" id="PS50005">
    <property type="entry name" value="TPR"/>
    <property type="match status" value="1"/>
</dbReference>